<dbReference type="STRING" id="768679.TTX_1097"/>
<dbReference type="InterPro" id="IPR041633">
    <property type="entry name" value="Polbeta"/>
</dbReference>
<dbReference type="eggNOG" id="arCOG01205">
    <property type="taxonomic scope" value="Archaea"/>
</dbReference>
<reference evidence="2 3" key="1">
    <citation type="journal article" date="2011" name="PLoS ONE">
        <title>The complete genome sequence of Thermoproteus tenax: a physiologically versatile member of the Crenarchaeota.</title>
        <authorList>
            <person name="Siebers B."/>
            <person name="Zaparty M."/>
            <person name="Raddatz G."/>
            <person name="Tjaden B."/>
            <person name="Albers S.V."/>
            <person name="Bell S.D."/>
            <person name="Blombach F."/>
            <person name="Kletzin A."/>
            <person name="Kyrpides N."/>
            <person name="Lanz C."/>
            <person name="Plagens A."/>
            <person name="Rampp M."/>
            <person name="Rosinus A."/>
            <person name="von Jan M."/>
            <person name="Makarova K.S."/>
            <person name="Klenk H.P."/>
            <person name="Schuster S.C."/>
            <person name="Hensel R."/>
        </authorList>
    </citation>
    <scope>NUCLEOTIDE SEQUENCE [LARGE SCALE GENOMIC DNA]</scope>
    <source>
        <strain evidence="3">ATCC 35583 / DSM 2078 / JCM 9277 / NBRC 100435 / Kra 1</strain>
    </source>
</reference>
<protein>
    <submittedName>
        <fullName evidence="2">Minimal nucleotidyltransferase family protein</fullName>
    </submittedName>
</protein>
<dbReference type="RefSeq" id="WP_014126995.1">
    <property type="nucleotide sequence ID" value="NC_016070.1"/>
</dbReference>
<dbReference type="SUPFAM" id="SSF81301">
    <property type="entry name" value="Nucleotidyltransferase"/>
    <property type="match status" value="1"/>
</dbReference>
<dbReference type="PaxDb" id="768679-TTX_1097"/>
<dbReference type="OrthoDB" id="40412at2157"/>
<evidence type="ECO:0000313" key="2">
    <source>
        <dbReference type="EMBL" id="CCC81740.1"/>
    </source>
</evidence>
<dbReference type="AlphaFoldDB" id="G4RJJ5"/>
<feature type="domain" description="Polymerase beta nucleotidyltransferase" evidence="1">
    <location>
        <begin position="32"/>
        <end position="84"/>
    </location>
</feature>
<dbReference type="KEGG" id="ttn:TTX_1097"/>
<dbReference type="HOGENOM" id="CLU_159724_1_0_2"/>
<keyword evidence="3" id="KW-1185">Reference proteome</keyword>
<dbReference type="Proteomes" id="UP000002654">
    <property type="component" value="Chromosome"/>
</dbReference>
<proteinExistence type="predicted"/>
<sequence>MSGLDAYIEFVREKMRLLSDFPRISVLIYNAVKQALEKYNVRGEVYFFGSIIEGRYTASSDIDVAILVEKVPEERREIVREIMRGLEGKGLPFWLPLEIHFFTPSLFSALKRGGTNFIKAEDYIQNSL</sequence>
<dbReference type="GeneID" id="11261985"/>
<dbReference type="Pfam" id="PF18765">
    <property type="entry name" value="Polbeta"/>
    <property type="match status" value="1"/>
</dbReference>
<dbReference type="PANTHER" id="PTHR37030:SF3">
    <property type="entry name" value="POLYMERASE NUCLEOTIDYL TRANSFERASE DOMAIN-CONTAINING PROTEIN"/>
    <property type="match status" value="1"/>
</dbReference>
<dbReference type="Gene3D" id="3.30.460.10">
    <property type="entry name" value="Beta Polymerase, domain 2"/>
    <property type="match status" value="1"/>
</dbReference>
<accession>G4RJJ5</accession>
<name>G4RJJ5_THETK</name>
<gene>
    <name evidence="2" type="ordered locus">TTX_1097</name>
</gene>
<organism evidence="2 3">
    <name type="scientific">Thermoproteus tenax (strain ATCC 35583 / DSM 2078 / JCM 9277 / NBRC 100435 / Kra 1)</name>
    <dbReference type="NCBI Taxonomy" id="768679"/>
    <lineage>
        <taxon>Archaea</taxon>
        <taxon>Thermoproteota</taxon>
        <taxon>Thermoprotei</taxon>
        <taxon>Thermoproteales</taxon>
        <taxon>Thermoproteaceae</taxon>
        <taxon>Thermoproteus</taxon>
    </lineage>
</organism>
<dbReference type="PANTHER" id="PTHR37030">
    <property type="entry name" value="NUCLEOTIDYLTRANSFERASE"/>
    <property type="match status" value="1"/>
</dbReference>
<evidence type="ECO:0000259" key="1">
    <source>
        <dbReference type="Pfam" id="PF18765"/>
    </source>
</evidence>
<dbReference type="PATRIC" id="fig|768679.9.peg.1105"/>
<dbReference type="InterPro" id="IPR043519">
    <property type="entry name" value="NT_sf"/>
</dbReference>
<dbReference type="EMBL" id="FN869859">
    <property type="protein sequence ID" value="CCC81740.1"/>
    <property type="molecule type" value="Genomic_DNA"/>
</dbReference>
<evidence type="ECO:0000313" key="3">
    <source>
        <dbReference type="Proteomes" id="UP000002654"/>
    </source>
</evidence>